<dbReference type="EMBL" id="JBFOLK010000011">
    <property type="protein sequence ID" value="KAL2476771.1"/>
    <property type="molecule type" value="Genomic_DNA"/>
</dbReference>
<dbReference type="InterPro" id="IPR036047">
    <property type="entry name" value="F-box-like_dom_sf"/>
</dbReference>
<proteinExistence type="predicted"/>
<dbReference type="InterPro" id="IPR017451">
    <property type="entry name" value="F-box-assoc_interact_dom"/>
</dbReference>
<dbReference type="PANTHER" id="PTHR31672">
    <property type="entry name" value="BNACNNG10540D PROTEIN"/>
    <property type="match status" value="1"/>
</dbReference>
<comment type="caution">
    <text evidence="2">The sequence shown here is derived from an EMBL/GenBank/DDBJ whole genome shotgun (WGS) entry which is preliminary data.</text>
</comment>
<dbReference type="PROSITE" id="PS50181">
    <property type="entry name" value="FBOX"/>
    <property type="match status" value="1"/>
</dbReference>
<dbReference type="Proteomes" id="UP001604336">
    <property type="component" value="Unassembled WGS sequence"/>
</dbReference>
<gene>
    <name evidence="2" type="ORF">Adt_37507</name>
</gene>
<dbReference type="NCBIfam" id="TIGR01640">
    <property type="entry name" value="F_box_assoc_1"/>
    <property type="match status" value="1"/>
</dbReference>
<dbReference type="InterPro" id="IPR050796">
    <property type="entry name" value="SCF_F-box_component"/>
</dbReference>
<keyword evidence="3" id="KW-1185">Reference proteome</keyword>
<organism evidence="2 3">
    <name type="scientific">Abeliophyllum distichum</name>
    <dbReference type="NCBI Taxonomy" id="126358"/>
    <lineage>
        <taxon>Eukaryota</taxon>
        <taxon>Viridiplantae</taxon>
        <taxon>Streptophyta</taxon>
        <taxon>Embryophyta</taxon>
        <taxon>Tracheophyta</taxon>
        <taxon>Spermatophyta</taxon>
        <taxon>Magnoliopsida</taxon>
        <taxon>eudicotyledons</taxon>
        <taxon>Gunneridae</taxon>
        <taxon>Pentapetalae</taxon>
        <taxon>asterids</taxon>
        <taxon>lamiids</taxon>
        <taxon>Lamiales</taxon>
        <taxon>Oleaceae</taxon>
        <taxon>Forsythieae</taxon>
        <taxon>Abeliophyllum</taxon>
    </lineage>
</organism>
<reference evidence="3" key="1">
    <citation type="submission" date="2024-07" db="EMBL/GenBank/DDBJ databases">
        <title>Two chromosome-level genome assemblies of Korean endemic species Abeliophyllum distichum and Forsythia ovata (Oleaceae).</title>
        <authorList>
            <person name="Jang H."/>
        </authorList>
    </citation>
    <scope>NUCLEOTIDE SEQUENCE [LARGE SCALE GENOMIC DNA]</scope>
</reference>
<dbReference type="Pfam" id="PF07734">
    <property type="entry name" value="FBA_1"/>
    <property type="match status" value="1"/>
</dbReference>
<accession>A0ABD1QP68</accession>
<protein>
    <submittedName>
        <fullName evidence="2">F-box/kelch-repeat protein</fullName>
    </submittedName>
</protein>
<sequence>MSDFLPKELIFEILLKLPVKSLLCFTTVCKLWYSLITSTEFIFSHLSISASKEHNTLFLRRYTKDDRAEHYTLLEDGENQTFELQSSLELHFPLKSQFGYFRIVGGSNGLVCLSDDFFTDPSQPIILWNPCIRKHMVLPAPAVKPEKAHFFVLGCGATRHDFKVVRLVYSKTNDFTLTLPAIVEIYSLNSGTWRRVHFDDRYVIVEFMWSQAFIEGTVHWLAFYSLEYPTQNQLFSNLILTFHMEDEVFGEIMLPDDLAREAVTYLSITVIGKSLGVIKYNKQMGSESCCVWVMKEYGVMKSWTKLYNIDLVGGMEKVIQFRNNGGVLLASQEHELVTYNPETRVTKDIGIHGSPRSFYVDNYMESLVLLVGQNVVADEHLLTASGHISQSSKAVAEPEHNLMRRLAL</sequence>
<evidence type="ECO:0000313" key="3">
    <source>
        <dbReference type="Proteomes" id="UP001604336"/>
    </source>
</evidence>
<evidence type="ECO:0000313" key="2">
    <source>
        <dbReference type="EMBL" id="KAL2476771.1"/>
    </source>
</evidence>
<dbReference type="PANTHER" id="PTHR31672:SF10">
    <property type="entry name" value="F-BOX DOMAIN-CONTAINING PROTEIN"/>
    <property type="match status" value="1"/>
</dbReference>
<dbReference type="AlphaFoldDB" id="A0ABD1QP68"/>
<dbReference type="SMART" id="SM00256">
    <property type="entry name" value="FBOX"/>
    <property type="match status" value="1"/>
</dbReference>
<dbReference type="Gene3D" id="1.20.1280.50">
    <property type="match status" value="1"/>
</dbReference>
<name>A0ABD1QP68_9LAMI</name>
<evidence type="ECO:0000259" key="1">
    <source>
        <dbReference type="PROSITE" id="PS50181"/>
    </source>
</evidence>
<dbReference type="InterPro" id="IPR006527">
    <property type="entry name" value="F-box-assoc_dom_typ1"/>
</dbReference>
<dbReference type="CDD" id="cd22157">
    <property type="entry name" value="F-box_AtFBW1-like"/>
    <property type="match status" value="1"/>
</dbReference>
<dbReference type="InterPro" id="IPR001810">
    <property type="entry name" value="F-box_dom"/>
</dbReference>
<dbReference type="SUPFAM" id="SSF81383">
    <property type="entry name" value="F-box domain"/>
    <property type="match status" value="1"/>
</dbReference>
<feature type="domain" description="F-box" evidence="1">
    <location>
        <begin position="1"/>
        <end position="46"/>
    </location>
</feature>
<dbReference type="Pfam" id="PF00646">
    <property type="entry name" value="F-box"/>
    <property type="match status" value="1"/>
</dbReference>